<reference evidence="5" key="1">
    <citation type="submission" date="2021-09" db="EMBL/GenBank/DDBJ databases">
        <authorList>
            <consortium name="AG Swart"/>
            <person name="Singh M."/>
            <person name="Singh A."/>
            <person name="Seah K."/>
            <person name="Emmerich C."/>
        </authorList>
    </citation>
    <scope>NUCLEOTIDE SEQUENCE</scope>
    <source>
        <strain evidence="5">ATCC30299</strain>
    </source>
</reference>
<dbReference type="Gene3D" id="1.25.40.20">
    <property type="entry name" value="Ankyrin repeat-containing domain"/>
    <property type="match status" value="1"/>
</dbReference>
<dbReference type="GO" id="GO:0016567">
    <property type="term" value="P:protein ubiquitination"/>
    <property type="evidence" value="ECO:0007669"/>
    <property type="project" value="TreeGrafter"/>
</dbReference>
<evidence type="ECO:0000256" key="3">
    <source>
        <dbReference type="ARBA" id="ARBA00023043"/>
    </source>
</evidence>
<evidence type="ECO:0000256" key="4">
    <source>
        <dbReference type="PROSITE-ProRule" id="PRU00023"/>
    </source>
</evidence>
<dbReference type="InterPro" id="IPR002110">
    <property type="entry name" value="Ankyrin_rpt"/>
</dbReference>
<dbReference type="SMART" id="SM00248">
    <property type="entry name" value="ANK"/>
    <property type="match status" value="2"/>
</dbReference>
<dbReference type="EMBL" id="CAJZBQ010000045">
    <property type="protein sequence ID" value="CAG9328296.1"/>
    <property type="molecule type" value="Genomic_DNA"/>
</dbReference>
<dbReference type="Pfam" id="PF12796">
    <property type="entry name" value="Ank_2"/>
    <property type="match status" value="1"/>
</dbReference>
<evidence type="ECO:0000313" key="6">
    <source>
        <dbReference type="Proteomes" id="UP001162131"/>
    </source>
</evidence>
<proteinExistence type="inferred from homology"/>
<comment type="caution">
    <text evidence="5">The sequence shown here is derived from an EMBL/GenBank/DDBJ whole genome shotgun (WGS) entry which is preliminary data.</text>
</comment>
<gene>
    <name evidence="5" type="ORF">BSTOLATCC_MIC45751</name>
</gene>
<evidence type="ECO:0000313" key="5">
    <source>
        <dbReference type="EMBL" id="CAG9328296.1"/>
    </source>
</evidence>
<dbReference type="InterPro" id="IPR051573">
    <property type="entry name" value="Ankyrin-SOCS_box_domain"/>
</dbReference>
<evidence type="ECO:0000256" key="1">
    <source>
        <dbReference type="ARBA" id="ARBA00005949"/>
    </source>
</evidence>
<keyword evidence="2" id="KW-0677">Repeat</keyword>
<dbReference type="PROSITE" id="PS50297">
    <property type="entry name" value="ANK_REP_REGION"/>
    <property type="match status" value="1"/>
</dbReference>
<name>A0AAU9JT59_9CILI</name>
<dbReference type="PROSITE" id="PS50088">
    <property type="entry name" value="ANK_REPEAT"/>
    <property type="match status" value="1"/>
</dbReference>
<keyword evidence="6" id="KW-1185">Reference proteome</keyword>
<evidence type="ECO:0000256" key="2">
    <source>
        <dbReference type="ARBA" id="ARBA00022737"/>
    </source>
</evidence>
<feature type="repeat" description="ANK" evidence="4">
    <location>
        <begin position="82"/>
        <end position="114"/>
    </location>
</feature>
<keyword evidence="3 4" id="KW-0040">ANK repeat</keyword>
<dbReference type="PANTHER" id="PTHR24136:SF15">
    <property type="entry name" value="ANK_REP_REGION DOMAIN-CONTAINING PROTEIN"/>
    <property type="match status" value="1"/>
</dbReference>
<dbReference type="SUPFAM" id="SSF48403">
    <property type="entry name" value="Ankyrin repeat"/>
    <property type="match status" value="1"/>
</dbReference>
<dbReference type="GO" id="GO:0045732">
    <property type="term" value="P:positive regulation of protein catabolic process"/>
    <property type="evidence" value="ECO:0007669"/>
    <property type="project" value="TreeGrafter"/>
</dbReference>
<dbReference type="PANTHER" id="PTHR24136">
    <property type="entry name" value="SOWAH (DROSOPHILA) HOMOLOG"/>
    <property type="match status" value="1"/>
</dbReference>
<dbReference type="Proteomes" id="UP001162131">
    <property type="component" value="Unassembled WGS sequence"/>
</dbReference>
<dbReference type="InterPro" id="IPR036770">
    <property type="entry name" value="Ankyrin_rpt-contain_sf"/>
</dbReference>
<accession>A0AAU9JT59</accession>
<dbReference type="AlphaFoldDB" id="A0AAU9JT59"/>
<organism evidence="5 6">
    <name type="scientific">Blepharisma stoltei</name>
    <dbReference type="NCBI Taxonomy" id="1481888"/>
    <lineage>
        <taxon>Eukaryota</taxon>
        <taxon>Sar</taxon>
        <taxon>Alveolata</taxon>
        <taxon>Ciliophora</taxon>
        <taxon>Postciliodesmatophora</taxon>
        <taxon>Heterotrichea</taxon>
        <taxon>Heterotrichida</taxon>
        <taxon>Blepharismidae</taxon>
        <taxon>Blepharisma</taxon>
    </lineage>
</organism>
<sequence length="165" mass="18951">MRRSIKRHKVRIEYKNIYSVIQSLKCDDFQSLQGEIEKGYDPEYGDGQLSLVHYCVIYESSKCLNYLLEEIKISPNQFDTSSRGTPLHLAISQNKIEIAKILVNSGADLCTANFNGASPINLLENQNSDDWQVVLDLAKEKIIKSIWDRQKAFIYLRLCFKTSLV</sequence>
<protein>
    <recommendedName>
        <fullName evidence="7">Ankyrin repeat protein</fullName>
    </recommendedName>
</protein>
<evidence type="ECO:0008006" key="7">
    <source>
        <dbReference type="Google" id="ProtNLM"/>
    </source>
</evidence>
<comment type="similarity">
    <text evidence="1">Belongs to the ankyrin SOCS box (ASB) family.</text>
</comment>